<sequence>MQFSKLFTTLAAASIFTTAMAAPPAVKRDDDDVVIVKVKTTVQDYQTNYHTVEGPVQTKTNLIINTSTLTVTRYTATVTSTVFGTPHTYTTVATTPVSPEDVVPNSENEVTTPAGTDTETTQQPAPEPTTSTTSTETTPTTESTPSTQTPPTTQTTQTTNTPETTSLVQPVSTSLEAVETTPTLATKIEETTITGDSNDGPTITAGSVPTSTDSWIIGNISTVTSSGVCYVDYDYYYATESEADETVTSTSTIYTTVTQL</sequence>
<dbReference type="GeneID" id="4837020"/>
<feature type="compositionally biased region" description="Polar residues" evidence="1">
    <location>
        <begin position="167"/>
        <end position="177"/>
    </location>
</feature>
<protein>
    <submittedName>
        <fullName evidence="3">Uncharacterized protein</fullName>
    </submittedName>
</protein>
<feature type="compositionally biased region" description="Low complexity" evidence="1">
    <location>
        <begin position="118"/>
        <end position="166"/>
    </location>
</feature>
<gene>
    <name evidence="3" type="ORF">PICST_67099</name>
</gene>
<name>A3LQA5_PICST</name>
<proteinExistence type="predicted"/>
<dbReference type="EMBL" id="CP000496">
    <property type="protein sequence ID" value="ABN65175.2"/>
    <property type="molecule type" value="Genomic_DNA"/>
</dbReference>
<dbReference type="InParanoid" id="A3LQA5"/>
<dbReference type="STRING" id="322104.A3LQA5"/>
<evidence type="ECO:0000313" key="4">
    <source>
        <dbReference type="Proteomes" id="UP000002258"/>
    </source>
</evidence>
<reference evidence="3 4" key="1">
    <citation type="journal article" date="2007" name="Nat. Biotechnol.">
        <title>Genome sequence of the lignocellulose-bioconverting and xylose-fermenting yeast Pichia stipitis.</title>
        <authorList>
            <person name="Jeffries T.W."/>
            <person name="Grigoriev I.V."/>
            <person name="Grimwood J."/>
            <person name="Laplaza J.M."/>
            <person name="Aerts A."/>
            <person name="Salamov A."/>
            <person name="Schmutz J."/>
            <person name="Lindquist E."/>
            <person name="Dehal P."/>
            <person name="Shapiro H."/>
            <person name="Jin Y.S."/>
            <person name="Passoth V."/>
            <person name="Richardson P.M."/>
        </authorList>
    </citation>
    <scope>NUCLEOTIDE SEQUENCE [LARGE SCALE GENOMIC DNA]</scope>
    <source>
        <strain evidence="4">ATCC 58785 / CBS 6054 / NBRC 10063 / NRRL Y-11545</strain>
    </source>
</reference>
<feature type="region of interest" description="Disordered" evidence="1">
    <location>
        <begin position="93"/>
        <end position="177"/>
    </location>
</feature>
<evidence type="ECO:0000313" key="3">
    <source>
        <dbReference type="EMBL" id="ABN65175.2"/>
    </source>
</evidence>
<organism evidence="3 4">
    <name type="scientific">Scheffersomyces stipitis (strain ATCC 58785 / CBS 6054 / NBRC 10063 / NRRL Y-11545)</name>
    <name type="common">Yeast</name>
    <name type="synonym">Pichia stipitis</name>
    <dbReference type="NCBI Taxonomy" id="322104"/>
    <lineage>
        <taxon>Eukaryota</taxon>
        <taxon>Fungi</taxon>
        <taxon>Dikarya</taxon>
        <taxon>Ascomycota</taxon>
        <taxon>Saccharomycotina</taxon>
        <taxon>Pichiomycetes</taxon>
        <taxon>Debaryomycetaceae</taxon>
        <taxon>Scheffersomyces</taxon>
    </lineage>
</organism>
<dbReference type="OMA" id="TTDSWII"/>
<feature type="compositionally biased region" description="Polar residues" evidence="1">
    <location>
        <begin position="105"/>
        <end position="117"/>
    </location>
</feature>
<keyword evidence="4" id="KW-1185">Reference proteome</keyword>
<dbReference type="HOGENOM" id="CLU_068295_0_0_1"/>
<dbReference type="RefSeq" id="XP_001383204.2">
    <property type="nucleotide sequence ID" value="XM_001383167.1"/>
</dbReference>
<feature type="chain" id="PRO_5002655492" evidence="2">
    <location>
        <begin position="22"/>
        <end position="260"/>
    </location>
</feature>
<dbReference type="AlphaFoldDB" id="A3LQA5"/>
<dbReference type="OrthoDB" id="4024931at2759"/>
<dbReference type="KEGG" id="pic:PICST_67099"/>
<keyword evidence="2" id="KW-0732">Signal</keyword>
<accession>A3LQA5</accession>
<dbReference type="Proteomes" id="UP000002258">
    <property type="component" value="Chromosome 2"/>
</dbReference>
<evidence type="ECO:0000256" key="1">
    <source>
        <dbReference type="SAM" id="MobiDB-lite"/>
    </source>
</evidence>
<feature type="signal peptide" evidence="2">
    <location>
        <begin position="1"/>
        <end position="21"/>
    </location>
</feature>
<dbReference type="eggNOG" id="ENOG502TCQW">
    <property type="taxonomic scope" value="Eukaryota"/>
</dbReference>
<evidence type="ECO:0000256" key="2">
    <source>
        <dbReference type="SAM" id="SignalP"/>
    </source>
</evidence>